<dbReference type="PANTHER" id="PTHR46417">
    <property type="entry name" value="TRNA (GUANINE-N(1)-)-METHYLTRANSFERASE"/>
    <property type="match status" value="1"/>
</dbReference>
<evidence type="ECO:0000256" key="8">
    <source>
        <dbReference type="ARBA" id="ARBA00022603"/>
    </source>
</evidence>
<evidence type="ECO:0000256" key="10">
    <source>
        <dbReference type="ARBA" id="ARBA00022691"/>
    </source>
</evidence>
<comment type="similarity">
    <text evidence="3 15 16">Belongs to the RNA methyltransferase TrmD family.</text>
</comment>
<evidence type="ECO:0000256" key="13">
    <source>
        <dbReference type="ARBA" id="ARBA00033392"/>
    </source>
</evidence>
<comment type="subcellular location">
    <subcellularLocation>
        <location evidence="2 15 16">Cytoplasm</location>
    </subcellularLocation>
</comment>
<comment type="catalytic activity">
    <reaction evidence="14 15 16">
        <text>guanosine(37) in tRNA + S-adenosyl-L-methionine = N(1)-methylguanosine(37) in tRNA + S-adenosyl-L-homocysteine + H(+)</text>
        <dbReference type="Rhea" id="RHEA:36899"/>
        <dbReference type="Rhea" id="RHEA-COMP:10145"/>
        <dbReference type="Rhea" id="RHEA-COMP:10147"/>
        <dbReference type="ChEBI" id="CHEBI:15378"/>
        <dbReference type="ChEBI" id="CHEBI:57856"/>
        <dbReference type="ChEBI" id="CHEBI:59789"/>
        <dbReference type="ChEBI" id="CHEBI:73542"/>
        <dbReference type="ChEBI" id="CHEBI:74269"/>
        <dbReference type="EC" id="2.1.1.228"/>
    </reaction>
</comment>
<feature type="binding site" evidence="15">
    <location>
        <begin position="137"/>
        <end position="142"/>
    </location>
    <ligand>
        <name>S-adenosyl-L-methionine</name>
        <dbReference type="ChEBI" id="CHEBI:59789"/>
    </ligand>
</feature>
<evidence type="ECO:0000256" key="14">
    <source>
        <dbReference type="ARBA" id="ARBA00047783"/>
    </source>
</evidence>
<evidence type="ECO:0000313" key="18">
    <source>
        <dbReference type="EMBL" id="WRP13356.1"/>
    </source>
</evidence>
<proteinExistence type="inferred from homology"/>
<dbReference type="RefSeq" id="WP_324667601.1">
    <property type="nucleotide sequence ID" value="NZ_CP141614.1"/>
</dbReference>
<dbReference type="SUPFAM" id="SSF75217">
    <property type="entry name" value="alpha/beta knot"/>
    <property type="match status" value="1"/>
</dbReference>
<evidence type="ECO:0000256" key="5">
    <source>
        <dbReference type="ARBA" id="ARBA00012807"/>
    </source>
</evidence>
<evidence type="ECO:0000256" key="16">
    <source>
        <dbReference type="RuleBase" id="RU003464"/>
    </source>
</evidence>
<dbReference type="GO" id="GO:0032259">
    <property type="term" value="P:methylation"/>
    <property type="evidence" value="ECO:0007669"/>
    <property type="project" value="UniProtKB-KW"/>
</dbReference>
<dbReference type="Gene3D" id="3.40.1280.10">
    <property type="match status" value="1"/>
</dbReference>
<gene>
    <name evidence="15 18" type="primary">trmD</name>
    <name evidence="18" type="ORF">VLY81_07800</name>
</gene>
<dbReference type="NCBIfam" id="TIGR00088">
    <property type="entry name" value="trmD"/>
    <property type="match status" value="1"/>
</dbReference>
<dbReference type="EMBL" id="CP141614">
    <property type="protein sequence ID" value="WRP13356.1"/>
    <property type="molecule type" value="Genomic_DNA"/>
</dbReference>
<dbReference type="InterPro" id="IPR002649">
    <property type="entry name" value="tRNA_m1G_MeTrfase_TrmD"/>
</dbReference>
<evidence type="ECO:0000256" key="4">
    <source>
        <dbReference type="ARBA" id="ARBA00011738"/>
    </source>
</evidence>
<protein>
    <recommendedName>
        <fullName evidence="6 15">tRNA (guanine-N(1)-)-methyltransferase</fullName>
        <ecNumber evidence="5 15">2.1.1.228</ecNumber>
    </recommendedName>
    <alternativeName>
        <fullName evidence="12 15">M1G-methyltransferase</fullName>
    </alternativeName>
    <alternativeName>
        <fullName evidence="13 15">tRNA [GM37] methyltransferase</fullName>
    </alternativeName>
</protein>
<dbReference type="EC" id="2.1.1.228" evidence="5 15"/>
<evidence type="ECO:0000259" key="17">
    <source>
        <dbReference type="Pfam" id="PF01746"/>
    </source>
</evidence>
<evidence type="ECO:0000256" key="15">
    <source>
        <dbReference type="HAMAP-Rule" id="MF_00605"/>
    </source>
</evidence>
<evidence type="ECO:0000256" key="7">
    <source>
        <dbReference type="ARBA" id="ARBA00022490"/>
    </source>
</evidence>
<evidence type="ECO:0000256" key="3">
    <source>
        <dbReference type="ARBA" id="ARBA00007630"/>
    </source>
</evidence>
<evidence type="ECO:0000313" key="19">
    <source>
        <dbReference type="Proteomes" id="UP001333102"/>
    </source>
</evidence>
<dbReference type="InterPro" id="IPR029028">
    <property type="entry name" value="Alpha/beta_knot_MTases"/>
</dbReference>
<dbReference type="HAMAP" id="MF_00605">
    <property type="entry name" value="TrmD"/>
    <property type="match status" value="1"/>
</dbReference>
<name>A0ABZ1BKI9_9FIRM</name>
<evidence type="ECO:0000256" key="9">
    <source>
        <dbReference type="ARBA" id="ARBA00022679"/>
    </source>
</evidence>
<dbReference type="InterPro" id="IPR029026">
    <property type="entry name" value="tRNA_m1G_MTases_N"/>
</dbReference>
<comment type="function">
    <text evidence="1 15 16">Specifically methylates guanosine-37 in various tRNAs.</text>
</comment>
<feature type="domain" description="tRNA methyltransferase TRMD/TRM10-type" evidence="17">
    <location>
        <begin position="4"/>
        <end position="235"/>
    </location>
</feature>
<reference evidence="19" key="1">
    <citation type="submission" date="2023-12" db="EMBL/GenBank/DDBJ databases">
        <title>Novel isolates from deep terrestrial aquifers shed light on the physiology and ecology of the class Limnochordia.</title>
        <authorList>
            <person name="Karnachuk O.V."/>
            <person name="Lukina A.P."/>
            <person name="Avakyan M.R."/>
            <person name="Kadnikov V."/>
            <person name="Begmatov S."/>
            <person name="Beletsky A.V."/>
            <person name="Mardanov A.V."/>
            <person name="Ravin N.V."/>
        </authorList>
    </citation>
    <scope>NUCLEOTIDE SEQUENCE [LARGE SCALE GENOMIC DNA]</scope>
    <source>
        <strain evidence="19">LN</strain>
    </source>
</reference>
<keyword evidence="19" id="KW-1185">Reference proteome</keyword>
<feature type="binding site" evidence="15">
    <location>
        <position position="117"/>
    </location>
    <ligand>
        <name>S-adenosyl-L-methionine</name>
        <dbReference type="ChEBI" id="CHEBI:59789"/>
    </ligand>
</feature>
<dbReference type="InterPro" id="IPR023148">
    <property type="entry name" value="tRNA_m1G_MeTrfase_C_sf"/>
</dbReference>
<keyword evidence="11 15" id="KW-0819">tRNA processing</keyword>
<evidence type="ECO:0000256" key="1">
    <source>
        <dbReference type="ARBA" id="ARBA00002634"/>
    </source>
</evidence>
<dbReference type="PANTHER" id="PTHR46417:SF1">
    <property type="entry name" value="TRNA (GUANINE-N(1)-)-METHYLTRANSFERASE"/>
    <property type="match status" value="1"/>
</dbReference>
<comment type="subunit">
    <text evidence="4 15 16">Homodimer.</text>
</comment>
<keyword evidence="8 15" id="KW-0489">Methyltransferase</keyword>
<dbReference type="Pfam" id="PF01746">
    <property type="entry name" value="tRNA_m1G_MT"/>
    <property type="match status" value="1"/>
</dbReference>
<evidence type="ECO:0000256" key="6">
    <source>
        <dbReference type="ARBA" id="ARBA00014679"/>
    </source>
</evidence>
<keyword evidence="7 15" id="KW-0963">Cytoplasm</keyword>
<dbReference type="NCBIfam" id="NF000648">
    <property type="entry name" value="PRK00026.1"/>
    <property type="match status" value="1"/>
</dbReference>
<evidence type="ECO:0000256" key="2">
    <source>
        <dbReference type="ARBA" id="ARBA00004496"/>
    </source>
</evidence>
<keyword evidence="9 15" id="KW-0808">Transferase</keyword>
<dbReference type="InterPro" id="IPR016009">
    <property type="entry name" value="tRNA_MeTrfase_TRMD/TRM10"/>
</dbReference>
<accession>A0ABZ1BKI9</accession>
<sequence length="255" mass="27911">MYVVDVVTLSPEAVDRALQEGVVGRARQRQLVRLRLWDLREFSRDPHRKVDDAPFGSGRGMVLMAPPVVAAAEHAIEARQGGPPPRVLITAANGRLFRQETARELARHPGGLVVVCGRYEGIDARVAPLLGAEEVSIGDYVLSGGEAAALVVVDAVVRLLPGVLGDPESAGEESFERGAALTRGGLEFPQYTRPRRFRGLEVPEVLLSGDHGAIARWRRLQSLRLTLERRPELLDAAGLSQEERALVEQWRRALS</sequence>
<organism evidence="18 19">
    <name type="scientific">Geochorda subterranea</name>
    <dbReference type="NCBI Taxonomy" id="3109564"/>
    <lineage>
        <taxon>Bacteria</taxon>
        <taxon>Bacillati</taxon>
        <taxon>Bacillota</taxon>
        <taxon>Limnochordia</taxon>
        <taxon>Limnochordales</taxon>
        <taxon>Geochordaceae</taxon>
        <taxon>Geochorda</taxon>
    </lineage>
</organism>
<dbReference type="GO" id="GO:0052906">
    <property type="term" value="F:tRNA (guanine(37)-N1)-methyltransferase activity"/>
    <property type="evidence" value="ECO:0007669"/>
    <property type="project" value="UniProtKB-EC"/>
</dbReference>
<evidence type="ECO:0000256" key="12">
    <source>
        <dbReference type="ARBA" id="ARBA00029736"/>
    </source>
</evidence>
<dbReference type="Proteomes" id="UP001333102">
    <property type="component" value="Chromosome"/>
</dbReference>
<dbReference type="PIRSF" id="PIRSF000386">
    <property type="entry name" value="tRNA_mtase"/>
    <property type="match status" value="1"/>
</dbReference>
<keyword evidence="10 15" id="KW-0949">S-adenosyl-L-methionine</keyword>
<dbReference type="Gene3D" id="1.10.1270.20">
    <property type="entry name" value="tRNA(m1g37)methyltransferase, domain 2"/>
    <property type="match status" value="1"/>
</dbReference>
<evidence type="ECO:0000256" key="11">
    <source>
        <dbReference type="ARBA" id="ARBA00022694"/>
    </source>
</evidence>